<feature type="region of interest" description="Disordered" evidence="1">
    <location>
        <begin position="81"/>
        <end position="148"/>
    </location>
</feature>
<gene>
    <name evidence="2" type="ORF">NSIN_40149</name>
</gene>
<sequence>MIIEGIILIIKLLSGKGVIGSISGASAGTAASTIAKSTIFAKSGLTGEIGSNAIGIGIGEKVGNSIEQYRERRKSFYSKWPKSQREFEKRNKEEGKRLEKSMKAMEKNREKRNKEEGKRLEKSMKAMEKNREKRNKEEGKRLKKLMSA</sequence>
<accession>A0A2H1EJA8</accession>
<organism evidence="2 3">
    <name type="scientific">Nitrosotalea sinensis</name>
    <dbReference type="NCBI Taxonomy" id="1499975"/>
    <lineage>
        <taxon>Archaea</taxon>
        <taxon>Nitrososphaerota</taxon>
        <taxon>Nitrososphaeria</taxon>
        <taxon>Nitrosotaleales</taxon>
        <taxon>Nitrosotaleaceae</taxon>
        <taxon>Nitrosotalea</taxon>
    </lineage>
</organism>
<dbReference type="AlphaFoldDB" id="A0A2H1EJA8"/>
<protein>
    <submittedName>
        <fullName evidence="2">CRISPR-associated helicase, Cas3</fullName>
    </submittedName>
</protein>
<name>A0A2H1EJA8_9ARCH</name>
<feature type="compositionally biased region" description="Basic and acidic residues" evidence="1">
    <location>
        <begin position="83"/>
        <end position="140"/>
    </location>
</feature>
<evidence type="ECO:0000313" key="2">
    <source>
        <dbReference type="EMBL" id="SHO47622.1"/>
    </source>
</evidence>
<evidence type="ECO:0000313" key="3">
    <source>
        <dbReference type="Proteomes" id="UP000232412"/>
    </source>
</evidence>
<evidence type="ECO:0000256" key="1">
    <source>
        <dbReference type="SAM" id="MobiDB-lite"/>
    </source>
</evidence>
<keyword evidence="3" id="KW-1185">Reference proteome</keyword>
<proteinExistence type="predicted"/>
<dbReference type="Proteomes" id="UP000232412">
    <property type="component" value="Unassembled WGS sequence"/>
</dbReference>
<dbReference type="EMBL" id="FRFC01000005">
    <property type="protein sequence ID" value="SHO47622.1"/>
    <property type="molecule type" value="Genomic_DNA"/>
</dbReference>
<reference evidence="3" key="1">
    <citation type="submission" date="2016-12" db="EMBL/GenBank/DDBJ databases">
        <authorList>
            <person name="Herbold C."/>
        </authorList>
    </citation>
    <scope>NUCLEOTIDE SEQUENCE [LARGE SCALE GENOMIC DNA]</scope>
</reference>
<dbReference type="RefSeq" id="WP_101010748.1">
    <property type="nucleotide sequence ID" value="NZ_FRFC01000005.1"/>
</dbReference>